<feature type="compositionally biased region" description="Basic and acidic residues" evidence="1">
    <location>
        <begin position="1"/>
        <end position="10"/>
    </location>
</feature>
<feature type="compositionally biased region" description="Low complexity" evidence="1">
    <location>
        <begin position="21"/>
        <end position="38"/>
    </location>
</feature>
<reference evidence="2" key="1">
    <citation type="journal article" date="2020" name="Stud. Mycol.">
        <title>101 Dothideomycetes genomes: a test case for predicting lifestyles and emergence of pathogens.</title>
        <authorList>
            <person name="Haridas S."/>
            <person name="Albert R."/>
            <person name="Binder M."/>
            <person name="Bloem J."/>
            <person name="Labutti K."/>
            <person name="Salamov A."/>
            <person name="Andreopoulos B."/>
            <person name="Baker S."/>
            <person name="Barry K."/>
            <person name="Bills G."/>
            <person name="Bluhm B."/>
            <person name="Cannon C."/>
            <person name="Castanera R."/>
            <person name="Culley D."/>
            <person name="Daum C."/>
            <person name="Ezra D."/>
            <person name="Gonzalez J."/>
            <person name="Henrissat B."/>
            <person name="Kuo A."/>
            <person name="Liang C."/>
            <person name="Lipzen A."/>
            <person name="Lutzoni F."/>
            <person name="Magnuson J."/>
            <person name="Mondo S."/>
            <person name="Nolan M."/>
            <person name="Ohm R."/>
            <person name="Pangilinan J."/>
            <person name="Park H.-J."/>
            <person name="Ramirez L."/>
            <person name="Alfaro M."/>
            <person name="Sun H."/>
            <person name="Tritt A."/>
            <person name="Yoshinaga Y."/>
            <person name="Zwiers L.-H."/>
            <person name="Turgeon B."/>
            <person name="Goodwin S."/>
            <person name="Spatafora J."/>
            <person name="Crous P."/>
            <person name="Grigoriev I."/>
        </authorList>
    </citation>
    <scope>NUCLEOTIDE SEQUENCE</scope>
    <source>
        <strain evidence="2">CBS 130266</strain>
    </source>
</reference>
<proteinExistence type="predicted"/>
<evidence type="ECO:0000313" key="3">
    <source>
        <dbReference type="Proteomes" id="UP000800235"/>
    </source>
</evidence>
<keyword evidence="3" id="KW-1185">Reference proteome</keyword>
<comment type="caution">
    <text evidence="2">The sequence shown here is derived from an EMBL/GenBank/DDBJ whole genome shotgun (WGS) entry which is preliminary data.</text>
</comment>
<evidence type="ECO:0000256" key="1">
    <source>
        <dbReference type="SAM" id="MobiDB-lite"/>
    </source>
</evidence>
<evidence type="ECO:0000313" key="2">
    <source>
        <dbReference type="EMBL" id="KAF2431679.1"/>
    </source>
</evidence>
<accession>A0A9P4NT41</accession>
<feature type="region of interest" description="Disordered" evidence="1">
    <location>
        <begin position="418"/>
        <end position="490"/>
    </location>
</feature>
<feature type="compositionally biased region" description="Basic and acidic residues" evidence="1">
    <location>
        <begin position="44"/>
        <end position="56"/>
    </location>
</feature>
<dbReference type="AlphaFoldDB" id="A0A9P4NT41"/>
<dbReference type="OrthoDB" id="3650389at2759"/>
<protein>
    <submittedName>
        <fullName evidence="2">Uncharacterized protein</fullName>
    </submittedName>
</protein>
<dbReference type="Proteomes" id="UP000800235">
    <property type="component" value="Unassembled WGS sequence"/>
</dbReference>
<gene>
    <name evidence="2" type="ORF">EJ08DRAFT_172709</name>
</gene>
<sequence length="490" mass="54513">MYYRSSRDLRGTNNPITSNMDDNSATSSPDSADSSSIDQNTRPKISDGKSMREIWRPSDGNGDPDPSLFERTRYKETGHPTWKIYCGDAPERVNGLLEEPPKFCYLDDRSAYKILHWDGFTKAEKGRYWKHDFGTKGELRPNRKCSGRPAFLVGGEVAYVDGPAKKYRFQGAMDPRDIAVVNEEIGQQKAARALVPVDPVLLNNPVPKEARSAALIRSMEAASPSPSVSIDSGRKRSVSPLTAMVEDPTAKRPRYMTNKKGYPNEPMGDPETMRNTIAALRERNEAGNDKIISLQRCNADLKAQVNSIQALWGATTEELKELRKGNRRLCQTLEAKSNGVASEMLVVSLKEEGVAYRELAKHVYERFKAAEVVVRGYGTTALNSQGENGVILETVHKLMQRDLREIKDTMKQVLGDKWDEFENGPPVQGSRGKASGGNKSATIKGVAQQGRRMSDSSTGDREEEHFEARLRKDLETGKAGKKDNGFTFTM</sequence>
<feature type="compositionally biased region" description="Polar residues" evidence="1">
    <location>
        <begin position="11"/>
        <end position="20"/>
    </location>
</feature>
<feature type="compositionally biased region" description="Basic and acidic residues" evidence="1">
    <location>
        <begin position="452"/>
        <end position="484"/>
    </location>
</feature>
<name>A0A9P4NT41_9PEZI</name>
<feature type="region of interest" description="Disordered" evidence="1">
    <location>
        <begin position="1"/>
        <end position="69"/>
    </location>
</feature>
<organism evidence="2 3">
    <name type="scientific">Tothia fuscella</name>
    <dbReference type="NCBI Taxonomy" id="1048955"/>
    <lineage>
        <taxon>Eukaryota</taxon>
        <taxon>Fungi</taxon>
        <taxon>Dikarya</taxon>
        <taxon>Ascomycota</taxon>
        <taxon>Pezizomycotina</taxon>
        <taxon>Dothideomycetes</taxon>
        <taxon>Pleosporomycetidae</taxon>
        <taxon>Venturiales</taxon>
        <taxon>Cylindrosympodiaceae</taxon>
        <taxon>Tothia</taxon>
    </lineage>
</organism>
<dbReference type="EMBL" id="MU007030">
    <property type="protein sequence ID" value="KAF2431679.1"/>
    <property type="molecule type" value="Genomic_DNA"/>
</dbReference>